<dbReference type="Pfam" id="PF00754">
    <property type="entry name" value="F5_F8_type_C"/>
    <property type="match status" value="3"/>
</dbReference>
<dbReference type="PROSITE" id="PS50022">
    <property type="entry name" value="FA58C_3"/>
    <property type="match status" value="5"/>
</dbReference>
<dbReference type="InterPro" id="IPR008928">
    <property type="entry name" value="6-hairpin_glycosidase_sf"/>
</dbReference>
<dbReference type="InterPro" id="IPR000421">
    <property type="entry name" value="FA58C"/>
</dbReference>
<dbReference type="Pfam" id="PF22124">
    <property type="entry name" value="Glyco_hydro_95_cat"/>
    <property type="match status" value="1"/>
</dbReference>
<dbReference type="Gene3D" id="2.60.40.1180">
    <property type="entry name" value="Golgi alpha-mannosidase II"/>
    <property type="match status" value="1"/>
</dbReference>
<dbReference type="Gene3D" id="3.80.10.10">
    <property type="entry name" value="Ribonuclease Inhibitor"/>
    <property type="match status" value="1"/>
</dbReference>
<feature type="domain" description="F5/8 type C" evidence="4">
    <location>
        <begin position="804"/>
        <end position="977"/>
    </location>
</feature>
<evidence type="ECO:0000256" key="3">
    <source>
        <dbReference type="SAM" id="SignalP"/>
    </source>
</evidence>
<proteinExistence type="predicted"/>
<feature type="domain" description="F5/8 type C" evidence="4">
    <location>
        <begin position="443"/>
        <end position="620"/>
    </location>
</feature>
<dbReference type="InterPro" id="IPR054363">
    <property type="entry name" value="GH95_cat"/>
</dbReference>
<accession>A0A4V6HS42</accession>
<feature type="domain" description="F5/8 type C" evidence="4">
    <location>
        <begin position="645"/>
        <end position="802"/>
    </location>
</feature>
<sequence precursor="true">MRRKKRRVWQGLAGILCTAMLVPCISPAFTAKAEGGNSDAQWEKISGIMDTFADKAVWTNTKYDQAITQQMPSTALLGNGEIGATSYGNDTEKTWLLSSNDFWSDNSLYFGYVGRTPQIITGGGLTITPAEAGHEYNLIYGSQVKASSESRDHGAALTAGGLYLKNLNGDGENFTGWEAAETGTPQWILYDLGFNEIMDRLVVRHDNYTSGKGSGRNTKDFEIQTLKNGIKPENAGEEDWVTVEKITGNEADSTEVKLNPAQSFRYLRIYITQATAEGDDGIARIGQLEGYYKNDEYQMPIIDNKGSEHPYNKVYQMPAYASSQTQGHEAEKAVGGVTQAEGWVSDIGQEQYLIVDLKVSTKFNRWHVKHDNYTSRKGADRNTDSFDLQTSADGVNWTKVDSVTGNKADVTDRRLLYDHQARYVKLNITKASQEDDQTERARISQFEIYMDDNYGTSYATLDAGAQAKVSSIMNEARTGDNMINNNWYTEGNGGNDYCGWVSNTNVKPHWAQIDLGTERSIDEIAILHMGMQAHMEDLYATGNKNAPGYQKFTTNNYKVSVSVDGINWDVLDDITGNKASIYDNKLSKPISARYLRVDIGKSEQSANDRARILKVFAFNNDENPLYSMPLEFTPVEPEPDDNKEVIAPEEAQYNVAYKAEVSVSSESEGYEGKNAVGGVYQYTDDSKEKAFEGWVSMLGQEQYLQLSFPEMIQFSRWHVKHNNATTGKGAVYNTRDFKLEISRDGEKWVTVDQVVDNQEDVTDRQMLYPVSAKYVRLHITKASGEDGGEARARISQFELYQDDDFANSLTMADKGASVTTSSDPYTTQETLISDNFVKLDKNGINDYNGWISVHAQMPQWAKVDLGEVKSFDEVGILFAGAEALVQDLAAGGAVNADNSKYTDAEGNIGYRRFRAKQFNVELSKDGESWDEIGNYTDNRAGEVTIQLPELAEARYIRVNVSQGQQTPASDQRARIGKIYAFNNQETPKVVMPVEEYPVYQEQATAAGQAESVKYAEEEYVSAESAAFVPEEAVVQKEEPAANQTREATPFREEMDIAKAEVRTVMDMGNVPVDMTNWLVADKNIMVTQITSKGDQAQTVDVRPWGKNTLAKTTTDANVLSKPQTIAQSGVSNDTVWATRKSNVEDEIKKSSDGNQTVKAADWMSEFAIASKVLGTDNLKYSSQDNEGIIRVEIPAGETVTVVTAIDCAENQAVDAADGAEGLAVKNVLGLLDEVKSIDDVDNLHEKHLNWWKDYYQLSYADFHDTELNRLYYGSQYIFACCTREGSQAPGLYGVWTTRDNSGWQGDYHLNYNFQSPYYGSYSSNRLKEFSQPMFDVFIEYMDTGIERAANPEHLKSISSWYYGTREEDFKNGFEDALLLPVGLKPFKVSSDDASYLNQTINALFCASQICAYYNYTLDKEWLMKKQESASGNLYSPYDFLVKTANFYEQWVEKRGARVDDEFVKDNPCSDAGGQSQTTKYTKNYEKYPEYDGTGEYTYVLFDGSHEGSFEFNPNVTIGNLQNLLDTLVGIGSEAAPSQEKFGVWQDISTHLPGMEVSIYEYQGFNANSQKNSNYLGKEIFGLSEDRKIRPISATVNLEGIQPGDQLGFDSDPYLLEVARNTVNVCGNDGAAYGSAGWNMVNNTPKIFTHAARVQYDAATLVSKIKQYVVKKMAGNYYVDDNTHGWEKVGVMEALNDMMVYSDNGFIKTFPTWTGNDAEFQDIRVKGAFLVSAEMKEGTVPSIHITSEKGTDAKVVIPWDGAFVTREDGSLVSTAYGETENSKEKTIEFSTEPGTSYIIHELGNNEELLDILEKMLVDAESAKASAEAAQQKAEEEKIAAEAAKKAAEEAKAAAEAAQNAADQDAEAAKEALAKAEAARAEAVKAQEKAEEAKKAAEAAKTAAQEAQSKTEATKEEIVRLKAAAEEAQKQAEAEKQAAEEARKQAEAEKQAAEEAKKQAEAEKQAAETARQKAEEERKAAEEAKKSAQEAQAKAEEAKKAAEEVHKKVEAARDAAQEAQRKAEEAQKAAQKGSTDTVTSLKKGKIYQSGSLKYKITKLTSGSKTVSVTGTTNKNIKKLTIPSTVTIQKVKFKVTEIGSKAFKNRRTLEKVTIGSNVKKIGSQAFYGTKGLKNITIKSKGLNSVGKNAWKGISTKAVISVPKSKVNNYKKLFSGKGQAKTVKITK</sequence>
<feature type="domain" description="F5/8 type C" evidence="4">
    <location>
        <begin position="126"/>
        <end position="291"/>
    </location>
</feature>
<dbReference type="InterPro" id="IPR008979">
    <property type="entry name" value="Galactose-bd-like_sf"/>
</dbReference>
<keyword evidence="5" id="KW-0378">Hydrolase</keyword>
<dbReference type="Proteomes" id="UP000306509">
    <property type="component" value="Unassembled WGS sequence"/>
</dbReference>
<dbReference type="InterPro" id="IPR032675">
    <property type="entry name" value="LRR_dom_sf"/>
</dbReference>
<reference evidence="5 6" key="1">
    <citation type="journal article" date="2019" name="Anaerobe">
        <title>Detection of Robinsoniella peoriensis in multiple bone samples of a trauma patient.</title>
        <authorList>
            <person name="Schrottner P."/>
            <person name="Hartwich K."/>
            <person name="Bunk B."/>
            <person name="Schober I."/>
            <person name="Helbig S."/>
            <person name="Rudolph W.W."/>
            <person name="Gunzer F."/>
        </authorList>
    </citation>
    <scope>NUCLEOTIDE SEQUENCE [LARGE SCALE GENOMIC DNA]</scope>
    <source>
        <strain evidence="5 6">DSM 106044</strain>
    </source>
</reference>
<dbReference type="SUPFAM" id="SSF48208">
    <property type="entry name" value="Six-hairpin glycosidases"/>
    <property type="match status" value="1"/>
</dbReference>
<gene>
    <name evidence="5" type="primary">iga</name>
    <name evidence="5" type="ORF">DSM106044_01653</name>
</gene>
<evidence type="ECO:0000256" key="1">
    <source>
        <dbReference type="ARBA" id="ARBA00023295"/>
    </source>
</evidence>
<dbReference type="SUPFAM" id="SSF49785">
    <property type="entry name" value="Galactose-binding domain-like"/>
    <property type="match status" value="5"/>
</dbReference>
<dbReference type="EMBL" id="QGQD01000037">
    <property type="protein sequence ID" value="TLD01508.1"/>
    <property type="molecule type" value="Genomic_DNA"/>
</dbReference>
<dbReference type="PANTHER" id="PTHR24543">
    <property type="entry name" value="MULTICOPPER OXIDASE-RELATED"/>
    <property type="match status" value="1"/>
</dbReference>
<dbReference type="InterPro" id="IPR012341">
    <property type="entry name" value="6hp_glycosidase-like_sf"/>
</dbReference>
<dbReference type="RefSeq" id="WP_161597310.1">
    <property type="nucleotide sequence ID" value="NZ_QGQD01000037.1"/>
</dbReference>
<evidence type="ECO:0000259" key="4">
    <source>
        <dbReference type="PROSITE" id="PS50022"/>
    </source>
</evidence>
<dbReference type="Gene3D" id="1.50.10.10">
    <property type="match status" value="1"/>
</dbReference>
<dbReference type="InterPro" id="IPR026906">
    <property type="entry name" value="LRR_5"/>
</dbReference>
<dbReference type="Pfam" id="PF22633">
    <property type="entry name" value="F5_F8_type_C_2"/>
    <property type="match status" value="2"/>
</dbReference>
<dbReference type="GO" id="GO:0005975">
    <property type="term" value="P:carbohydrate metabolic process"/>
    <property type="evidence" value="ECO:0007669"/>
    <property type="project" value="InterPro"/>
</dbReference>
<feature type="region of interest" description="Disordered" evidence="2">
    <location>
        <begin position="1928"/>
        <end position="2037"/>
    </location>
</feature>
<dbReference type="STRING" id="180332.GCA_000797495_01247"/>
<name>A0A4V6HS42_9FIRM</name>
<dbReference type="Pfam" id="PF13306">
    <property type="entry name" value="LRR_5"/>
    <property type="match status" value="1"/>
</dbReference>
<comment type="caution">
    <text evidence="5">The sequence shown here is derived from an EMBL/GenBank/DDBJ whole genome shotgun (WGS) entry which is preliminary data.</text>
</comment>
<dbReference type="Gene3D" id="2.60.120.260">
    <property type="entry name" value="Galactose-binding domain-like"/>
    <property type="match status" value="5"/>
</dbReference>
<dbReference type="EC" id="3.4.21.72" evidence="5"/>
<feature type="domain" description="F5/8 type C" evidence="4">
    <location>
        <begin position="294"/>
        <end position="426"/>
    </location>
</feature>
<organism evidence="5 6">
    <name type="scientific">Robinsoniella peoriensis</name>
    <dbReference type="NCBI Taxonomy" id="180332"/>
    <lineage>
        <taxon>Bacteria</taxon>
        <taxon>Bacillati</taxon>
        <taxon>Bacillota</taxon>
        <taxon>Clostridia</taxon>
        <taxon>Lachnospirales</taxon>
        <taxon>Lachnospiraceae</taxon>
        <taxon>Robinsoniella</taxon>
    </lineage>
</organism>
<feature type="chain" id="PRO_5020986518" evidence="3">
    <location>
        <begin position="34"/>
        <end position="2183"/>
    </location>
</feature>
<evidence type="ECO:0000313" key="6">
    <source>
        <dbReference type="Proteomes" id="UP000306509"/>
    </source>
</evidence>
<keyword evidence="6" id="KW-1185">Reference proteome</keyword>
<keyword evidence="1" id="KW-0326">Glycosidase</keyword>
<keyword evidence="3" id="KW-0732">Signal</keyword>
<feature type="signal peptide" evidence="3">
    <location>
        <begin position="1"/>
        <end position="33"/>
    </location>
</feature>
<feature type="compositionally biased region" description="Basic and acidic residues" evidence="2">
    <location>
        <begin position="1928"/>
        <end position="2025"/>
    </location>
</feature>
<dbReference type="InterPro" id="IPR013780">
    <property type="entry name" value="Glyco_hydro_b"/>
</dbReference>
<evidence type="ECO:0000313" key="5">
    <source>
        <dbReference type="EMBL" id="TLD01508.1"/>
    </source>
</evidence>
<evidence type="ECO:0000256" key="2">
    <source>
        <dbReference type="SAM" id="MobiDB-lite"/>
    </source>
</evidence>
<protein>
    <submittedName>
        <fullName evidence="5">IgA-specific serine endopeptidase autotransporter</fullName>
        <ecNumber evidence="5">3.4.21.72</ecNumber>
    </submittedName>
</protein>
<dbReference type="GO" id="GO:0016798">
    <property type="term" value="F:hydrolase activity, acting on glycosyl bonds"/>
    <property type="evidence" value="ECO:0007669"/>
    <property type="project" value="UniProtKB-KW"/>
</dbReference>